<comment type="cofactor">
    <cofactor evidence="1">
        <name>Zn(2+)</name>
        <dbReference type="ChEBI" id="CHEBI:29105"/>
    </cofactor>
</comment>
<dbReference type="Pfam" id="PF00246">
    <property type="entry name" value="Peptidase_M14"/>
    <property type="match status" value="1"/>
</dbReference>
<proteinExistence type="inferred from homology"/>
<accession>A0A501PGV1</accession>
<keyword evidence="4" id="KW-0645">Protease</keyword>
<name>A0A501PGV1_9PROT</name>
<dbReference type="PANTHER" id="PTHR12756">
    <property type="entry name" value="CYTOSOLIC CARBOXYPEPTIDASE"/>
    <property type="match status" value="1"/>
</dbReference>
<evidence type="ECO:0000313" key="5">
    <source>
        <dbReference type="Proteomes" id="UP000319148"/>
    </source>
</evidence>
<dbReference type="GO" id="GO:0004181">
    <property type="term" value="F:metallocarboxypeptidase activity"/>
    <property type="evidence" value="ECO:0007669"/>
    <property type="project" value="InterPro"/>
</dbReference>
<keyword evidence="4" id="KW-0121">Carboxypeptidase</keyword>
<evidence type="ECO:0000256" key="2">
    <source>
        <dbReference type="PROSITE-ProRule" id="PRU01379"/>
    </source>
</evidence>
<dbReference type="InterPro" id="IPR000834">
    <property type="entry name" value="Peptidase_M14"/>
</dbReference>
<dbReference type="SMART" id="SM00631">
    <property type="entry name" value="Zn_pept"/>
    <property type="match status" value="1"/>
</dbReference>
<evidence type="ECO:0000313" key="4">
    <source>
        <dbReference type="EMBL" id="TPD59221.1"/>
    </source>
</evidence>
<dbReference type="InterPro" id="IPR050821">
    <property type="entry name" value="Cytosolic_carboxypeptidase"/>
</dbReference>
<keyword evidence="5" id="KW-1185">Reference proteome</keyword>
<comment type="similarity">
    <text evidence="2">Belongs to the peptidase M14 family.</text>
</comment>
<dbReference type="OrthoDB" id="5490902at2"/>
<dbReference type="CDD" id="cd06234">
    <property type="entry name" value="M14_PaCCP-like"/>
    <property type="match status" value="1"/>
</dbReference>
<dbReference type="Gene3D" id="3.40.630.10">
    <property type="entry name" value="Zn peptidases"/>
    <property type="match status" value="1"/>
</dbReference>
<dbReference type="GO" id="GO:0008270">
    <property type="term" value="F:zinc ion binding"/>
    <property type="evidence" value="ECO:0007669"/>
    <property type="project" value="InterPro"/>
</dbReference>
<dbReference type="InterPro" id="IPR040626">
    <property type="entry name" value="Pepdidase_M14_N"/>
</dbReference>
<feature type="active site" description="Proton donor/acceptor" evidence="2">
    <location>
        <position position="339"/>
    </location>
</feature>
<dbReference type="EMBL" id="VFIY01000015">
    <property type="protein sequence ID" value="TPD59221.1"/>
    <property type="molecule type" value="Genomic_DNA"/>
</dbReference>
<organism evidence="4 5">
    <name type="scientific">Emcibacter nanhaiensis</name>
    <dbReference type="NCBI Taxonomy" id="1505037"/>
    <lineage>
        <taxon>Bacteria</taxon>
        <taxon>Pseudomonadati</taxon>
        <taxon>Pseudomonadota</taxon>
        <taxon>Alphaproteobacteria</taxon>
        <taxon>Emcibacterales</taxon>
        <taxon>Emcibacteraceae</taxon>
        <taxon>Emcibacter</taxon>
    </lineage>
</organism>
<dbReference type="RefSeq" id="WP_139941440.1">
    <property type="nucleotide sequence ID" value="NZ_JBHSYP010000002.1"/>
</dbReference>
<dbReference type="AlphaFoldDB" id="A0A501PGV1"/>
<dbReference type="SUPFAM" id="SSF53187">
    <property type="entry name" value="Zn-dependent exopeptidases"/>
    <property type="match status" value="1"/>
</dbReference>
<dbReference type="GO" id="GO:0006508">
    <property type="term" value="P:proteolysis"/>
    <property type="evidence" value="ECO:0007669"/>
    <property type="project" value="InterPro"/>
</dbReference>
<protein>
    <submittedName>
        <fullName evidence="4">Carboxypeptidase family protein</fullName>
    </submittedName>
</protein>
<dbReference type="PROSITE" id="PS52035">
    <property type="entry name" value="PEPTIDASE_M14"/>
    <property type="match status" value="1"/>
</dbReference>
<dbReference type="Proteomes" id="UP000319148">
    <property type="component" value="Unassembled WGS sequence"/>
</dbReference>
<evidence type="ECO:0000256" key="1">
    <source>
        <dbReference type="ARBA" id="ARBA00001947"/>
    </source>
</evidence>
<dbReference type="PANTHER" id="PTHR12756:SF11">
    <property type="entry name" value="CYTOSOLIC CARBOXYPEPTIDASE 1"/>
    <property type="match status" value="1"/>
</dbReference>
<reference evidence="5" key="1">
    <citation type="submission" date="2019-06" db="EMBL/GenBank/DDBJ databases">
        <title>The complete genome of Emcibacter congregatus ZYLT.</title>
        <authorList>
            <person name="Zhao Z."/>
        </authorList>
    </citation>
    <scope>NUCLEOTIDE SEQUENCE [LARGE SCALE GENOMIC DNA]</scope>
    <source>
        <strain evidence="5">MCCC 1A06723</strain>
    </source>
</reference>
<evidence type="ECO:0000259" key="3">
    <source>
        <dbReference type="PROSITE" id="PS52035"/>
    </source>
</evidence>
<dbReference type="Gene3D" id="2.60.40.3120">
    <property type="match status" value="1"/>
</dbReference>
<sequence>MKISSDFDGGNIEVIEAENPSNIRLHIHKDNKSDFFQWFYFRMTGAKGQLCALSIEDVENAAYPQGWENYQAVASYDRKNWFRVSTVYKDGSLVIHHVPETDCVYYAYFAPYSMERHHDLIARCAADEKVALHTIGETLDGQDMDLLTIGTPKNQQGEDKKVIWYIARQHPGETMAEWFMEGMLERLLDDNDPVSRTLLDKCVFYAVPNMNPDGSRRGHLRTNAAGVNLNRVWEDPDFSSEPEVAYVRGKMDETGIDLVLDVHGDEALPYNFIACFEGIPDIDESQLDLAYEFMDQLARISPDFQTEVGYPKSAPGKANLTMATNQLAHRYNAVSMTLEMPFKDTEKTPYPETGWSPDRSAKLGKASLDALLAVLPRL</sequence>
<feature type="domain" description="Peptidase M14" evidence="3">
    <location>
        <begin position="110"/>
        <end position="375"/>
    </location>
</feature>
<comment type="caution">
    <text evidence="4">The sequence shown here is derived from an EMBL/GenBank/DDBJ whole genome shotgun (WGS) entry which is preliminary data.</text>
</comment>
<gene>
    <name evidence="4" type="ORF">FIV46_13410</name>
</gene>
<keyword evidence="4" id="KW-0378">Hydrolase</keyword>
<dbReference type="Pfam" id="PF18027">
    <property type="entry name" value="Pepdidase_M14_N"/>
    <property type="match status" value="1"/>
</dbReference>